<accession>A0AAU8HVB9</accession>
<organism evidence="1">
    <name type="scientific">Proteinivorax hydrogeniformans</name>
    <dbReference type="NCBI Taxonomy" id="1826727"/>
    <lineage>
        <taxon>Bacteria</taxon>
        <taxon>Bacillati</taxon>
        <taxon>Bacillota</taxon>
        <taxon>Clostridia</taxon>
        <taxon>Eubacteriales</taxon>
        <taxon>Proteinivoracaceae</taxon>
        <taxon>Proteinivorax</taxon>
    </lineage>
</organism>
<dbReference type="RefSeq" id="WP_353893894.1">
    <property type="nucleotide sequence ID" value="NZ_CP159485.1"/>
</dbReference>
<reference evidence="1" key="1">
    <citation type="journal article" date="2018" name="Antonie Van Leeuwenhoek">
        <title>Proteinivorax hydrogeniformans sp. nov., an anaerobic, haloalkaliphilic bacterium fermenting proteinaceous compounds with high hydrogen production.</title>
        <authorList>
            <person name="Boltyanskaya Y."/>
            <person name="Detkova E."/>
            <person name="Pimenov N."/>
            <person name="Kevbrin V."/>
        </authorList>
    </citation>
    <scope>NUCLEOTIDE SEQUENCE</scope>
    <source>
        <strain evidence="1">Z-710</strain>
    </source>
</reference>
<dbReference type="GO" id="GO:0016740">
    <property type="term" value="F:transferase activity"/>
    <property type="evidence" value="ECO:0007669"/>
    <property type="project" value="UniProtKB-ARBA"/>
</dbReference>
<dbReference type="GO" id="GO:0140096">
    <property type="term" value="F:catalytic activity, acting on a protein"/>
    <property type="evidence" value="ECO:0007669"/>
    <property type="project" value="UniProtKB-ARBA"/>
</dbReference>
<proteinExistence type="predicted"/>
<dbReference type="Gene3D" id="3.30.930.10">
    <property type="entry name" value="Bira Bifunctional Protein, Domain 2"/>
    <property type="match status" value="1"/>
</dbReference>
<dbReference type="SUPFAM" id="SSF55681">
    <property type="entry name" value="Class II aaRS and biotin synthetases"/>
    <property type="match status" value="1"/>
</dbReference>
<evidence type="ECO:0000313" key="1">
    <source>
        <dbReference type="EMBL" id="XCI29346.1"/>
    </source>
</evidence>
<dbReference type="EMBL" id="CP159485">
    <property type="protein sequence ID" value="XCI29346.1"/>
    <property type="molecule type" value="Genomic_DNA"/>
</dbReference>
<dbReference type="InterPro" id="IPR045864">
    <property type="entry name" value="aa-tRNA-synth_II/BPL/LPL"/>
</dbReference>
<gene>
    <name evidence="1" type="ORF">PRVXH_000664</name>
</gene>
<reference evidence="1" key="2">
    <citation type="submission" date="2024-06" db="EMBL/GenBank/DDBJ databases">
        <authorList>
            <person name="Petrova K.O."/>
            <person name="Toshchakov S.V."/>
            <person name="Boltjanskaja Y.V."/>
            <person name="Kevbrin V.V."/>
        </authorList>
    </citation>
    <scope>NUCLEOTIDE SEQUENCE</scope>
    <source>
        <strain evidence="1">Z-710</strain>
    </source>
</reference>
<name>A0AAU8HVB9_9FIRM</name>
<protein>
    <submittedName>
        <fullName evidence="1">Uncharacterized protein</fullName>
    </submittedName>
</protein>
<dbReference type="AlphaFoldDB" id="A0AAU8HVB9"/>
<sequence length="54" mass="6314">MRNLKVMLPDGFQDLLFDDCYLRRKIEEEILEVFLLSGYMQVSSPAIIRIPLPS</sequence>